<dbReference type="Pfam" id="PF13912">
    <property type="entry name" value="zf-C2H2_6"/>
    <property type="match status" value="3"/>
</dbReference>
<organism evidence="4 5">
    <name type="scientific">Nepenthes gracilis</name>
    <name type="common">Slender pitcher plant</name>
    <dbReference type="NCBI Taxonomy" id="150966"/>
    <lineage>
        <taxon>Eukaryota</taxon>
        <taxon>Viridiplantae</taxon>
        <taxon>Streptophyta</taxon>
        <taxon>Embryophyta</taxon>
        <taxon>Tracheophyta</taxon>
        <taxon>Spermatophyta</taxon>
        <taxon>Magnoliopsida</taxon>
        <taxon>eudicotyledons</taxon>
        <taxon>Gunneridae</taxon>
        <taxon>Pentapetalae</taxon>
        <taxon>Caryophyllales</taxon>
        <taxon>Nepenthaceae</taxon>
        <taxon>Nepenthes</taxon>
    </lineage>
</organism>
<feature type="domain" description="C2H2-type" evidence="3">
    <location>
        <begin position="257"/>
        <end position="279"/>
    </location>
</feature>
<dbReference type="AlphaFoldDB" id="A0AAD3T5I4"/>
<dbReference type="PANTHER" id="PTHR46326:SF2">
    <property type="entry name" value="ZINC FINGER PROTEIN ZAT1-RELATED"/>
    <property type="match status" value="1"/>
</dbReference>
<evidence type="ECO:0000313" key="4">
    <source>
        <dbReference type="EMBL" id="GMH22382.1"/>
    </source>
</evidence>
<dbReference type="GO" id="GO:0008270">
    <property type="term" value="F:zinc ion binding"/>
    <property type="evidence" value="ECO:0007669"/>
    <property type="project" value="UniProtKB-KW"/>
</dbReference>
<dbReference type="InterPro" id="IPR013087">
    <property type="entry name" value="Znf_C2H2_type"/>
</dbReference>
<keyword evidence="1" id="KW-0479">Metal-binding</keyword>
<dbReference type="Gene3D" id="3.30.160.60">
    <property type="entry name" value="Classic Zinc Finger"/>
    <property type="match status" value="1"/>
</dbReference>
<dbReference type="GO" id="GO:0006355">
    <property type="term" value="P:regulation of DNA-templated transcription"/>
    <property type="evidence" value="ECO:0007669"/>
    <property type="project" value="InterPro"/>
</dbReference>
<feature type="compositionally biased region" description="Low complexity" evidence="2">
    <location>
        <begin position="58"/>
        <end position="73"/>
    </location>
</feature>
<evidence type="ECO:0000256" key="2">
    <source>
        <dbReference type="SAM" id="MobiDB-lite"/>
    </source>
</evidence>
<evidence type="ECO:0000313" key="5">
    <source>
        <dbReference type="Proteomes" id="UP001279734"/>
    </source>
</evidence>
<comment type="caution">
    <text evidence="4">The sequence shown here is derived from an EMBL/GenBank/DDBJ whole genome shotgun (WGS) entry which is preliminary data.</text>
</comment>
<feature type="region of interest" description="Disordered" evidence="2">
    <location>
        <begin position="117"/>
        <end position="137"/>
    </location>
</feature>
<feature type="domain" description="C2H2-type" evidence="3">
    <location>
        <begin position="212"/>
        <end position="239"/>
    </location>
</feature>
<dbReference type="PROSITE" id="PS50157">
    <property type="entry name" value="ZINC_FINGER_C2H2_2"/>
    <property type="match status" value="3"/>
</dbReference>
<protein>
    <recommendedName>
        <fullName evidence="3">C2H2-type domain-containing protein</fullName>
    </recommendedName>
</protein>
<dbReference type="EMBL" id="BSYO01000024">
    <property type="protein sequence ID" value="GMH22382.1"/>
    <property type="molecule type" value="Genomic_DNA"/>
</dbReference>
<dbReference type="SUPFAM" id="SSF57667">
    <property type="entry name" value="beta-beta-alpha zinc fingers"/>
    <property type="match status" value="1"/>
</dbReference>
<dbReference type="InterPro" id="IPR044303">
    <property type="entry name" value="ZAT1/4/9"/>
</dbReference>
<keyword evidence="1" id="KW-0863">Zinc-finger</keyword>
<dbReference type="InterPro" id="IPR036236">
    <property type="entry name" value="Znf_C2H2_sf"/>
</dbReference>
<keyword evidence="1" id="KW-0862">Zinc</keyword>
<keyword evidence="5" id="KW-1185">Reference proteome</keyword>
<evidence type="ECO:0000259" key="3">
    <source>
        <dbReference type="PROSITE" id="PS50157"/>
    </source>
</evidence>
<dbReference type="PANTHER" id="PTHR46326">
    <property type="entry name" value="ZINC FINGER PROTEIN ZAT1-RELATED"/>
    <property type="match status" value="1"/>
</dbReference>
<feature type="compositionally biased region" description="Basic residues" evidence="2">
    <location>
        <begin position="128"/>
        <end position="137"/>
    </location>
</feature>
<gene>
    <name evidence="4" type="ORF">Nepgr_024225</name>
</gene>
<name>A0AAD3T5I4_NEPGR</name>
<accession>A0AAD3T5I4</accession>
<dbReference type="SMART" id="SM00355">
    <property type="entry name" value="ZnF_C2H2"/>
    <property type="match status" value="3"/>
</dbReference>
<proteinExistence type="predicted"/>
<evidence type="ECO:0000256" key="1">
    <source>
        <dbReference type="PROSITE-ProRule" id="PRU00042"/>
    </source>
</evidence>
<dbReference type="PROSITE" id="PS00028">
    <property type="entry name" value="ZINC_FINGER_C2H2_1"/>
    <property type="match status" value="3"/>
</dbReference>
<sequence>MEKHRCKLCFRRFTNGRALGGHVRSHMMNLPINPRKGPRSEPPPPISTQLEEDGNTDSAKSSASSPASSSSSSSEEEEEGKGLSYDLRENPKRSVRLVDPEFSSVAVVGPSSLVLQDGESEAESYKNPTRRRSKRYRKSIVNGHQIKVNEEAEPVSSISEVTPEEDVAFSLMMLSRDKWTVYENDKKHRRDEDSDSEELAIFPKASRNHRNFKCETCEKVFESYQALGGHRASHKKIRVANEFDGRSASMADGRKIHECPVCFRVFASGQALGGHKRSHVIGIEARTDQIKLLPKSTNHSLIDLNLPAPVDDDELTHSAVSDAIL</sequence>
<reference evidence="4" key="1">
    <citation type="submission" date="2023-05" db="EMBL/GenBank/DDBJ databases">
        <title>Nepenthes gracilis genome sequencing.</title>
        <authorList>
            <person name="Fukushima K."/>
        </authorList>
    </citation>
    <scope>NUCLEOTIDE SEQUENCE</scope>
    <source>
        <strain evidence="4">SING2019-196</strain>
    </source>
</reference>
<feature type="domain" description="C2H2-type" evidence="3">
    <location>
        <begin position="4"/>
        <end position="31"/>
    </location>
</feature>
<feature type="region of interest" description="Disordered" evidence="2">
    <location>
        <begin position="24"/>
        <end position="88"/>
    </location>
</feature>
<dbReference type="Proteomes" id="UP001279734">
    <property type="component" value="Unassembled WGS sequence"/>
</dbReference>